<evidence type="ECO:0000256" key="1">
    <source>
        <dbReference type="SAM" id="Phobius"/>
    </source>
</evidence>
<name>A0AAX1K1A0_STRMG</name>
<keyword evidence="1" id="KW-1133">Transmembrane helix</keyword>
<feature type="transmembrane region" description="Helical" evidence="1">
    <location>
        <begin position="39"/>
        <end position="60"/>
    </location>
</feature>
<reference evidence="3" key="1">
    <citation type="submission" date="2020-12" db="EMBL/GenBank/DDBJ databases">
        <authorList>
            <person name="Wen Z.T."/>
        </authorList>
    </citation>
    <scope>NUCLEOTIDE SEQUENCE [LARGE SCALE GENOMIC DNA]</scope>
    <source>
        <strain evidence="3">27-3</strain>
    </source>
</reference>
<keyword evidence="1" id="KW-0812">Transmembrane</keyword>
<evidence type="ECO:0000313" key="3">
    <source>
        <dbReference type="Proteomes" id="UP000595884"/>
    </source>
</evidence>
<dbReference type="GeneID" id="93860043"/>
<feature type="transmembrane region" description="Helical" evidence="1">
    <location>
        <begin position="9"/>
        <end position="27"/>
    </location>
</feature>
<accession>A0AAX1K1A0</accession>
<protein>
    <recommendedName>
        <fullName evidence="4">Holin</fullName>
    </recommendedName>
</protein>
<dbReference type="Proteomes" id="UP000595884">
    <property type="component" value="Chromosome"/>
</dbReference>
<keyword evidence="1" id="KW-0472">Membrane</keyword>
<dbReference type="RefSeq" id="WP_002262471.1">
    <property type="nucleotide sequence ID" value="NZ_AP019720.1"/>
</dbReference>
<dbReference type="EMBL" id="CP066294">
    <property type="protein sequence ID" value="QQL46655.1"/>
    <property type="molecule type" value="Genomic_DNA"/>
</dbReference>
<proteinExistence type="predicted"/>
<sequence length="79" mass="8971">MKILLSRKLLYLEVFITLILAYLGSSFLKNHEILTNFQILLVSTLSILTVFTAGVAVANFKTNQEIKKKEEKDGKRVDV</sequence>
<organism evidence="2 3">
    <name type="scientific">Streptococcus mutans</name>
    <dbReference type="NCBI Taxonomy" id="1309"/>
    <lineage>
        <taxon>Bacteria</taxon>
        <taxon>Bacillati</taxon>
        <taxon>Bacillota</taxon>
        <taxon>Bacilli</taxon>
        <taxon>Lactobacillales</taxon>
        <taxon>Streptococcaceae</taxon>
        <taxon>Streptococcus</taxon>
    </lineage>
</organism>
<gene>
    <name evidence="2" type="ORF">IGS65_005970</name>
</gene>
<evidence type="ECO:0008006" key="4">
    <source>
        <dbReference type="Google" id="ProtNLM"/>
    </source>
</evidence>
<evidence type="ECO:0000313" key="2">
    <source>
        <dbReference type="EMBL" id="QQL46655.1"/>
    </source>
</evidence>
<dbReference type="AlphaFoldDB" id="A0AAX1K1A0"/>